<gene>
    <name evidence="1" type="ORF">C1752_04379</name>
</gene>
<dbReference type="RefSeq" id="WP_110987611.1">
    <property type="nucleotide sequence ID" value="NZ_CAWNWM010000013.1"/>
</dbReference>
<dbReference type="OrthoDB" id="2087343at2"/>
<dbReference type="EMBL" id="PQWO01000013">
    <property type="protein sequence ID" value="PZD71976.1"/>
    <property type="molecule type" value="Genomic_DNA"/>
</dbReference>
<organism evidence="1 2">
    <name type="scientific">Acaryochloris thomasi RCC1774</name>
    <dbReference type="NCBI Taxonomy" id="1764569"/>
    <lineage>
        <taxon>Bacteria</taxon>
        <taxon>Bacillati</taxon>
        <taxon>Cyanobacteriota</taxon>
        <taxon>Cyanophyceae</taxon>
        <taxon>Acaryochloridales</taxon>
        <taxon>Acaryochloridaceae</taxon>
        <taxon>Acaryochloris</taxon>
        <taxon>Acaryochloris thomasi</taxon>
    </lineage>
</organism>
<evidence type="ECO:0000313" key="1">
    <source>
        <dbReference type="EMBL" id="PZD71976.1"/>
    </source>
</evidence>
<keyword evidence="2" id="KW-1185">Reference proteome</keyword>
<comment type="caution">
    <text evidence="1">The sequence shown here is derived from an EMBL/GenBank/DDBJ whole genome shotgun (WGS) entry which is preliminary data.</text>
</comment>
<proteinExistence type="predicted"/>
<reference evidence="1 2" key="1">
    <citation type="journal article" date="2018" name="Sci. Rep.">
        <title>A novel species of the marine cyanobacterium Acaryochloris with a unique pigment content and lifestyle.</title>
        <authorList>
            <person name="Partensky F."/>
            <person name="Six C."/>
            <person name="Ratin M."/>
            <person name="Garczarek L."/>
            <person name="Vaulot D."/>
            <person name="Probert I."/>
            <person name="Calteau A."/>
            <person name="Gourvil P."/>
            <person name="Marie D."/>
            <person name="Grebert T."/>
            <person name="Bouchier C."/>
            <person name="Le Panse S."/>
            <person name="Gachenot M."/>
            <person name="Rodriguez F."/>
            <person name="Garrido J.L."/>
        </authorList>
    </citation>
    <scope>NUCLEOTIDE SEQUENCE [LARGE SCALE GENOMIC DNA]</scope>
    <source>
        <strain evidence="1 2">RCC1774</strain>
    </source>
</reference>
<evidence type="ECO:0000313" key="2">
    <source>
        <dbReference type="Proteomes" id="UP000248857"/>
    </source>
</evidence>
<name>A0A2W1JE27_9CYAN</name>
<accession>A0A2W1JE27</accession>
<dbReference type="Proteomes" id="UP000248857">
    <property type="component" value="Unassembled WGS sequence"/>
</dbReference>
<evidence type="ECO:0008006" key="3">
    <source>
        <dbReference type="Google" id="ProtNLM"/>
    </source>
</evidence>
<sequence>MKHTFLMDAGRWTFKGHWLERDQAPQPIEGKILVAWSQDNWFTMISKLLFLGPSPGSDLIMKYKGRLDSEARHYTFVLQHSQLGPVEGEGWIAPTSIVQRFWSLEDRQRRGGFETIHYVNDNHYLLSSSIMAGHSLLSTLEATLNRQT</sequence>
<dbReference type="AlphaFoldDB" id="A0A2W1JE27"/>
<protein>
    <recommendedName>
        <fullName evidence="3">DUF3598 domain-containing protein</fullName>
    </recommendedName>
</protein>